<dbReference type="InterPro" id="IPR027603">
    <property type="entry name" value="LIC12162"/>
</dbReference>
<dbReference type="NCBIfam" id="TIGR04331">
    <property type="entry name" value="o_ant_LIC12162"/>
    <property type="match status" value="1"/>
</dbReference>
<dbReference type="EMBL" id="CP015217">
    <property type="protein sequence ID" value="AOP33695.1"/>
    <property type="molecule type" value="Genomic_DNA"/>
</dbReference>
<evidence type="ECO:0000313" key="1">
    <source>
        <dbReference type="EMBL" id="AOP33695.1"/>
    </source>
</evidence>
<accession>A0A1D7UVQ6</accession>
<keyword evidence="1" id="KW-0808">Transferase</keyword>
<sequence>MKRFLITTADERSWNQEESVLFLGEWCLRYDRRHVWSALNAEIAIPYGVDPNVKKQDLGYLRNLNEVFLEELTVFLNRLHGVSNSTRYWNLILGHWILRYLRILYNRYRTIEQVLDRYEISGTISLDYKEFDLAPNDSILFILNANENFWNHILNVEILKYFGLKEIVKKNEPAFLNKVIPLPSKQSAWKRILHYFIDQVVPLFSREKDAFIINSYLPFIYELKLQVGLKQIPQIWKSQKLSEWEIDPNLRKEFQIAVSGEQSFESFARNMIGRCLPLCYVEGFSELLQKSKKVNWPSKPRFIFTSNNFDTDELFKVWSAERVNEGVPYFVGQHGNNYGTLYGLEKLPELISTDGFVSWGWSYDEQKQLPAFVITKCNEENGIYDPSGGLLLIELPPPLRLGPEDVWQDFTQYFEEQLDFYESLPDDIRNMVIVRLHNSSKHFEWFDKERWKEKFPTVQIDPNHLKLQDLIAKSRLVVHSYDSTGILETLSLNIPTLCFWRNDLSHLVEEAIPYYERLKEVGIFHSSHASTAEFITSQWDSIEVWWQSEEVQSVRSLFCNRYARKVPNSISTLKKILVDASKKTINSVHP</sequence>
<name>A0A1D7UVQ6_9LEPT</name>
<dbReference type="KEGG" id="laj:A0128_07465"/>
<protein>
    <submittedName>
        <fullName evidence="1">Transferase</fullName>
    </submittedName>
</protein>
<dbReference type="RefSeq" id="WP_069606930.1">
    <property type="nucleotide sequence ID" value="NZ_CP015217.1"/>
</dbReference>
<evidence type="ECO:0000313" key="2">
    <source>
        <dbReference type="Proteomes" id="UP000094197"/>
    </source>
</evidence>
<proteinExistence type="predicted"/>
<gene>
    <name evidence="1" type="ORF">A0128_07465</name>
</gene>
<dbReference type="Proteomes" id="UP000094197">
    <property type="component" value="Chromosome 1"/>
</dbReference>
<keyword evidence="2" id="KW-1185">Reference proteome</keyword>
<dbReference type="GO" id="GO:0016740">
    <property type="term" value="F:transferase activity"/>
    <property type="evidence" value="ECO:0007669"/>
    <property type="project" value="UniProtKB-KW"/>
</dbReference>
<reference evidence="1 2" key="1">
    <citation type="submission" date="2016-04" db="EMBL/GenBank/DDBJ databases">
        <title>Complete genome seqeunce of Leptospira alstonii serovar Room22.</title>
        <authorList>
            <person name="Nally J.E."/>
            <person name="Bayles D.O."/>
            <person name="Hurley D."/>
            <person name="Fanning S."/>
            <person name="McMahon B.J."/>
            <person name="Arent Z."/>
        </authorList>
    </citation>
    <scope>NUCLEOTIDE SEQUENCE [LARGE SCALE GENOMIC DNA]</scope>
    <source>
        <strain evidence="1 2">GWTS #1</strain>
    </source>
</reference>
<organism evidence="1 2">
    <name type="scientific">Leptospira tipperaryensis</name>
    <dbReference type="NCBI Taxonomy" id="2564040"/>
    <lineage>
        <taxon>Bacteria</taxon>
        <taxon>Pseudomonadati</taxon>
        <taxon>Spirochaetota</taxon>
        <taxon>Spirochaetia</taxon>
        <taxon>Leptospirales</taxon>
        <taxon>Leptospiraceae</taxon>
        <taxon>Leptospira</taxon>
    </lineage>
</organism>
<dbReference type="AlphaFoldDB" id="A0A1D7UVQ6"/>
<dbReference type="OrthoDB" id="329802at2"/>